<feature type="domain" description="S-adenosylmethionine synthetase central" evidence="17">
    <location>
        <begin position="111"/>
        <end position="224"/>
    </location>
</feature>
<dbReference type="PANTHER" id="PTHR11964">
    <property type="entry name" value="S-ADENOSYLMETHIONINE SYNTHETASE"/>
    <property type="match status" value="1"/>
</dbReference>
<dbReference type="Pfam" id="PF02773">
    <property type="entry name" value="S-AdoMet_synt_C"/>
    <property type="match status" value="1"/>
</dbReference>
<dbReference type="UniPathway" id="UPA00315">
    <property type="reaction ID" value="UER00080"/>
</dbReference>
<dbReference type="NCBIfam" id="TIGR01034">
    <property type="entry name" value="metK"/>
    <property type="match status" value="1"/>
</dbReference>
<dbReference type="InterPro" id="IPR022628">
    <property type="entry name" value="S-AdoMet_synt_N"/>
</dbReference>
<comment type="cofactor">
    <cofactor evidence="2">
        <name>K(+)</name>
        <dbReference type="ChEBI" id="CHEBI:29103"/>
    </cofactor>
</comment>
<comment type="subunit">
    <text evidence="14">Homotetramer.</text>
</comment>
<evidence type="ECO:0000256" key="5">
    <source>
        <dbReference type="ARBA" id="ARBA00012828"/>
    </source>
</evidence>
<feature type="domain" description="S-adenosylmethionine synthetase N-terminal" evidence="16">
    <location>
        <begin position="5"/>
        <end position="101"/>
    </location>
</feature>
<dbReference type="PIRSF" id="PIRSF000497">
    <property type="entry name" value="MAT"/>
    <property type="match status" value="1"/>
</dbReference>
<evidence type="ECO:0000256" key="3">
    <source>
        <dbReference type="ARBA" id="ARBA00005224"/>
    </source>
</evidence>
<evidence type="ECO:0000256" key="13">
    <source>
        <dbReference type="NCBIfam" id="TIGR01034"/>
    </source>
</evidence>
<dbReference type="AlphaFoldDB" id="A0A1G1WBN4"/>
<organism evidence="19 20">
    <name type="scientific">Candidatus Woykebacteria bacterium GWB1_45_5</name>
    <dbReference type="NCBI Taxonomy" id="1802592"/>
    <lineage>
        <taxon>Bacteria</taxon>
        <taxon>Candidatus Woykeibacteriota</taxon>
    </lineage>
</organism>
<keyword evidence="12 14" id="KW-0630">Potassium</keyword>
<dbReference type="CDD" id="cd18079">
    <property type="entry name" value="S-AdoMet_synt"/>
    <property type="match status" value="1"/>
</dbReference>
<comment type="caution">
    <text evidence="19">The sequence shown here is derived from an EMBL/GenBank/DDBJ whole genome shotgun (WGS) entry which is preliminary data.</text>
</comment>
<dbReference type="SUPFAM" id="SSF55973">
    <property type="entry name" value="S-adenosylmethionine synthetase"/>
    <property type="match status" value="3"/>
</dbReference>
<accession>A0A1G1WBN4</accession>
<dbReference type="GO" id="GO:0006730">
    <property type="term" value="P:one-carbon metabolic process"/>
    <property type="evidence" value="ECO:0007669"/>
    <property type="project" value="UniProtKB-KW"/>
</dbReference>
<dbReference type="GO" id="GO:0004478">
    <property type="term" value="F:methionine adenosyltransferase activity"/>
    <property type="evidence" value="ECO:0007669"/>
    <property type="project" value="UniProtKB-UniRule"/>
</dbReference>
<comment type="subcellular location">
    <subcellularLocation>
        <location evidence="14">Cytoplasm</location>
    </subcellularLocation>
</comment>
<evidence type="ECO:0000256" key="9">
    <source>
        <dbReference type="ARBA" id="ARBA00022741"/>
    </source>
</evidence>
<dbReference type="InterPro" id="IPR022629">
    <property type="entry name" value="S-AdoMet_synt_central"/>
</dbReference>
<evidence type="ECO:0000256" key="1">
    <source>
        <dbReference type="ARBA" id="ARBA00001946"/>
    </source>
</evidence>
<reference evidence="19 20" key="1">
    <citation type="journal article" date="2016" name="Nat. Commun.">
        <title>Thousands of microbial genomes shed light on interconnected biogeochemical processes in an aquifer system.</title>
        <authorList>
            <person name="Anantharaman K."/>
            <person name="Brown C.T."/>
            <person name="Hug L.A."/>
            <person name="Sharon I."/>
            <person name="Castelle C.J."/>
            <person name="Probst A.J."/>
            <person name="Thomas B.C."/>
            <person name="Singh A."/>
            <person name="Wilkins M.J."/>
            <person name="Karaoz U."/>
            <person name="Brodie E.L."/>
            <person name="Williams K.H."/>
            <person name="Hubbard S.S."/>
            <person name="Banfield J.F."/>
        </authorList>
    </citation>
    <scope>NUCLEOTIDE SEQUENCE [LARGE SCALE GENOMIC DNA]</scope>
</reference>
<dbReference type="GO" id="GO:0006556">
    <property type="term" value="P:S-adenosylmethionine biosynthetic process"/>
    <property type="evidence" value="ECO:0007669"/>
    <property type="project" value="UniProtKB-UniRule"/>
</dbReference>
<name>A0A1G1WBN4_9BACT</name>
<dbReference type="InterPro" id="IPR002133">
    <property type="entry name" value="S-AdoMet_synthetase"/>
</dbReference>
<dbReference type="GO" id="GO:0005737">
    <property type="term" value="C:cytoplasm"/>
    <property type="evidence" value="ECO:0007669"/>
    <property type="project" value="UniProtKB-SubCell"/>
</dbReference>
<comment type="similarity">
    <text evidence="4 15">Belongs to the AdoMet synthase family.</text>
</comment>
<evidence type="ECO:0000256" key="7">
    <source>
        <dbReference type="ARBA" id="ARBA00022679"/>
    </source>
</evidence>
<proteinExistence type="inferred from homology"/>
<dbReference type="Gene3D" id="3.30.300.10">
    <property type="match status" value="3"/>
</dbReference>
<gene>
    <name evidence="19" type="ORF">A2126_02740</name>
</gene>
<comment type="cofactor">
    <cofactor evidence="1">
        <name>Mg(2+)</name>
        <dbReference type="ChEBI" id="CHEBI:18420"/>
    </cofactor>
</comment>
<dbReference type="InterPro" id="IPR022636">
    <property type="entry name" value="S-AdoMet_synthetase_sfam"/>
</dbReference>
<evidence type="ECO:0000256" key="2">
    <source>
        <dbReference type="ARBA" id="ARBA00001958"/>
    </source>
</evidence>
<dbReference type="InterPro" id="IPR022630">
    <property type="entry name" value="S-AdoMet_synt_C"/>
</dbReference>
<dbReference type="InterPro" id="IPR022631">
    <property type="entry name" value="ADOMET_SYNTHASE_CS"/>
</dbReference>
<evidence type="ECO:0000313" key="19">
    <source>
        <dbReference type="EMBL" id="OGY24737.1"/>
    </source>
</evidence>
<keyword evidence="6" id="KW-0554">One-carbon metabolism</keyword>
<keyword evidence="10" id="KW-0067">ATP-binding</keyword>
<evidence type="ECO:0000256" key="11">
    <source>
        <dbReference type="ARBA" id="ARBA00022842"/>
    </source>
</evidence>
<keyword evidence="8 14" id="KW-0479">Metal-binding</keyword>
<keyword evidence="11 14" id="KW-0460">Magnesium</keyword>
<keyword evidence="9" id="KW-0547">Nucleotide-binding</keyword>
<evidence type="ECO:0000313" key="20">
    <source>
        <dbReference type="Proteomes" id="UP000178493"/>
    </source>
</evidence>
<evidence type="ECO:0000259" key="16">
    <source>
        <dbReference type="Pfam" id="PF00438"/>
    </source>
</evidence>
<evidence type="ECO:0000259" key="18">
    <source>
        <dbReference type="Pfam" id="PF02773"/>
    </source>
</evidence>
<dbReference type="PROSITE" id="PS00377">
    <property type="entry name" value="ADOMET_SYNTHASE_2"/>
    <property type="match status" value="1"/>
</dbReference>
<dbReference type="Pfam" id="PF00438">
    <property type="entry name" value="S-AdoMet_synt_N"/>
    <property type="match status" value="1"/>
</dbReference>
<evidence type="ECO:0000256" key="8">
    <source>
        <dbReference type="ARBA" id="ARBA00022723"/>
    </source>
</evidence>
<evidence type="ECO:0000256" key="10">
    <source>
        <dbReference type="ARBA" id="ARBA00022840"/>
    </source>
</evidence>
<evidence type="ECO:0000256" key="15">
    <source>
        <dbReference type="RuleBase" id="RU004462"/>
    </source>
</evidence>
<evidence type="ECO:0000256" key="6">
    <source>
        <dbReference type="ARBA" id="ARBA00022563"/>
    </source>
</evidence>
<dbReference type="GO" id="GO:0046872">
    <property type="term" value="F:metal ion binding"/>
    <property type="evidence" value="ECO:0007669"/>
    <property type="project" value="UniProtKB-KW"/>
</dbReference>
<dbReference type="Pfam" id="PF02772">
    <property type="entry name" value="S-AdoMet_synt_M"/>
    <property type="match status" value="1"/>
</dbReference>
<dbReference type="EMBL" id="MHCO01000007">
    <property type="protein sequence ID" value="OGY24737.1"/>
    <property type="molecule type" value="Genomic_DNA"/>
</dbReference>
<evidence type="ECO:0000256" key="14">
    <source>
        <dbReference type="RuleBase" id="RU000542"/>
    </source>
</evidence>
<evidence type="ECO:0000259" key="17">
    <source>
        <dbReference type="Pfam" id="PF02772"/>
    </source>
</evidence>
<evidence type="ECO:0000256" key="4">
    <source>
        <dbReference type="ARBA" id="ARBA00009685"/>
    </source>
</evidence>
<sequence length="372" mass="40889">MNYKVFTSESVASGHPDKICDQISDTIVDSAISKDLNAKVAVETLVTKNQVVLAGEVTIHHARLNYNRLAQGVIKDLGYTKQEFAFGSFSPIEVHIHQQSPEIALGVDTGGAGDQGMMFGYAVDETPELMPLPITLAHKLVERLDQAREEKDIPYLKPDGKSEVTLKYDNGKPGSLERVVLAACHEEKIKNSQLKEDLFKFVVTPVLEQFDLKILRKDLIVNGAGLWTTPGPASDTGVTGRKIMVDSYGAYGRAGGGCFSGKDPTKVDRSGAYAARYIAKNIVATGLASKVEVQIAYVIGQRNPIAKDVETFATEKKSHKVIRDFAWSLLDLSVPGIINGLNLKQPIYRETARYGHFGRNDFPWEQVVDKPR</sequence>
<dbReference type="GO" id="GO:0005524">
    <property type="term" value="F:ATP binding"/>
    <property type="evidence" value="ECO:0007669"/>
    <property type="project" value="UniProtKB-KW"/>
</dbReference>
<feature type="domain" description="S-adenosylmethionine synthetase C-terminal" evidence="18">
    <location>
        <begin position="231"/>
        <end position="366"/>
    </location>
</feature>
<dbReference type="Proteomes" id="UP000178493">
    <property type="component" value="Unassembled WGS sequence"/>
</dbReference>
<comment type="pathway">
    <text evidence="3">Amino-acid biosynthesis; S-adenosyl-L-methionine biosynthesis; S-adenosyl-L-methionine from L-methionine: step 1/1.</text>
</comment>
<evidence type="ECO:0000256" key="12">
    <source>
        <dbReference type="ARBA" id="ARBA00022958"/>
    </source>
</evidence>
<keyword evidence="7 19" id="KW-0808">Transferase</keyword>
<dbReference type="EC" id="2.5.1.6" evidence="5 13"/>
<protein>
    <recommendedName>
        <fullName evidence="5 13">Methionine adenosyltransferase</fullName>
        <ecNumber evidence="5 13">2.5.1.6</ecNumber>
    </recommendedName>
</protein>
<dbReference type="PROSITE" id="PS00376">
    <property type="entry name" value="ADOMET_SYNTHASE_1"/>
    <property type="match status" value="1"/>
</dbReference>